<proteinExistence type="predicted"/>
<dbReference type="EMBL" id="CP033928">
    <property type="protein sequence ID" value="AZA60225.1"/>
    <property type="molecule type" value="Genomic_DNA"/>
</dbReference>
<evidence type="ECO:0000313" key="1">
    <source>
        <dbReference type="EMBL" id="AZA60225.1"/>
    </source>
</evidence>
<evidence type="ECO:0000313" key="2">
    <source>
        <dbReference type="Proteomes" id="UP000269076"/>
    </source>
</evidence>
<name>A0A3G6N2U3_9FLAO</name>
<protein>
    <submittedName>
        <fullName evidence="1">Uncharacterized protein</fullName>
    </submittedName>
</protein>
<dbReference type="Proteomes" id="UP000269076">
    <property type="component" value="Chromosome"/>
</dbReference>
<organism evidence="1 2">
    <name type="scientific">Chryseobacterium indoltheticum</name>
    <dbReference type="NCBI Taxonomy" id="254"/>
    <lineage>
        <taxon>Bacteria</taxon>
        <taxon>Pseudomonadati</taxon>
        <taxon>Bacteroidota</taxon>
        <taxon>Flavobacteriia</taxon>
        <taxon>Flavobacteriales</taxon>
        <taxon>Weeksellaceae</taxon>
        <taxon>Chryseobacterium group</taxon>
        <taxon>Chryseobacterium</taxon>
    </lineage>
</organism>
<sequence>MIFILITLQRSLKQWQPKYPNPLRLWLNPQFNQEIPLNKRFRAESIFTINKMIFKQSILSIDSQPSFPKLAPGYH</sequence>
<dbReference type="AlphaFoldDB" id="A0A3G6N2U3"/>
<accession>A0A3G6N2U3</accession>
<reference evidence="1 2" key="1">
    <citation type="submission" date="2018-11" db="EMBL/GenBank/DDBJ databases">
        <title>Proposal to divide the Flavobacteriaceae and reorganize its genera based on Amino Acid Identity values calculated from whole genome sequences.</title>
        <authorList>
            <person name="Nicholson A.C."/>
            <person name="Gulvik C.A."/>
            <person name="Whitney A.M."/>
            <person name="Humrighouse B.W."/>
            <person name="Bell M."/>
            <person name="Holmes B."/>
            <person name="Steigerwalt A."/>
            <person name="Villarma A."/>
            <person name="Sheth M."/>
            <person name="Batra D."/>
            <person name="Pryor J."/>
            <person name="Bernardet J.-F."/>
            <person name="Hugo C."/>
            <person name="Kampfer P."/>
            <person name="Newman J."/>
            <person name="Mcquiston J.R."/>
        </authorList>
    </citation>
    <scope>NUCLEOTIDE SEQUENCE [LARGE SCALE GENOMIC DNA]</scope>
    <source>
        <strain evidence="1 2">G0211</strain>
    </source>
</reference>
<gene>
    <name evidence="1" type="ORF">EG340_03855</name>
</gene>